<dbReference type="Proteomes" id="UP001180081">
    <property type="component" value="Unassembled WGS sequence"/>
</dbReference>
<sequence>MSQRSLAPQIITGLGLMLLTGALLRQGVEWAMVDVCLDGGGAYDYARAVCREPGYSAAIPSLWQRNPAVVLLAGSGTVLALLGAGLIYLSRRGGDDES</sequence>
<keyword evidence="1" id="KW-0472">Membrane</keyword>
<comment type="caution">
    <text evidence="2">The sequence shown here is derived from an EMBL/GenBank/DDBJ whole genome shotgun (WGS) entry which is preliminary data.</text>
</comment>
<name>A0ABT8B294_9NEIS</name>
<evidence type="ECO:0000313" key="2">
    <source>
        <dbReference type="EMBL" id="MDN3575668.1"/>
    </source>
</evidence>
<gene>
    <name evidence="2" type="ORF">QWZ03_02645</name>
</gene>
<proteinExistence type="predicted"/>
<protein>
    <submittedName>
        <fullName evidence="2">Uncharacterized protein</fullName>
    </submittedName>
</protein>
<keyword evidence="1" id="KW-0812">Transmembrane</keyword>
<accession>A0ABT8B294</accession>
<dbReference type="EMBL" id="JAUFPU010000002">
    <property type="protein sequence ID" value="MDN3575668.1"/>
    <property type="molecule type" value="Genomic_DNA"/>
</dbReference>
<keyword evidence="1" id="KW-1133">Transmembrane helix</keyword>
<keyword evidence="3" id="KW-1185">Reference proteome</keyword>
<evidence type="ECO:0000313" key="3">
    <source>
        <dbReference type="Proteomes" id="UP001180081"/>
    </source>
</evidence>
<dbReference type="RefSeq" id="WP_290331309.1">
    <property type="nucleotide sequence ID" value="NZ_JAUFPU010000002.1"/>
</dbReference>
<organism evidence="2 3">
    <name type="scientific">Chitinimonas viridis</name>
    <dbReference type="NCBI Taxonomy" id="664880"/>
    <lineage>
        <taxon>Bacteria</taxon>
        <taxon>Pseudomonadati</taxon>
        <taxon>Pseudomonadota</taxon>
        <taxon>Betaproteobacteria</taxon>
        <taxon>Neisseriales</taxon>
        <taxon>Chitinibacteraceae</taxon>
        <taxon>Chitinimonas</taxon>
    </lineage>
</organism>
<feature type="transmembrane region" description="Helical" evidence="1">
    <location>
        <begin position="68"/>
        <end position="89"/>
    </location>
</feature>
<reference evidence="2" key="1">
    <citation type="journal article" date="2014" name="Int. J. Syst. Evol. Microbiol.">
        <title>Complete genome of a new Firmicutes species belonging to the dominant human colonic microbiota ('Ruminococcus bicirculans') reveals two chromosomes and a selective capacity to utilize plant glucans.</title>
        <authorList>
            <consortium name="NISC Comparative Sequencing Program"/>
            <person name="Wegmann U."/>
            <person name="Louis P."/>
            <person name="Goesmann A."/>
            <person name="Henrissat B."/>
            <person name="Duncan S.H."/>
            <person name="Flint H.J."/>
        </authorList>
    </citation>
    <scope>NUCLEOTIDE SEQUENCE</scope>
    <source>
        <strain evidence="2">CECT 7703</strain>
    </source>
</reference>
<feature type="transmembrane region" description="Helical" evidence="1">
    <location>
        <begin position="6"/>
        <end position="24"/>
    </location>
</feature>
<reference evidence="2" key="2">
    <citation type="submission" date="2023-06" db="EMBL/GenBank/DDBJ databases">
        <authorList>
            <person name="Lucena T."/>
            <person name="Sun Q."/>
        </authorList>
    </citation>
    <scope>NUCLEOTIDE SEQUENCE</scope>
    <source>
        <strain evidence="2">CECT 7703</strain>
    </source>
</reference>
<evidence type="ECO:0000256" key="1">
    <source>
        <dbReference type="SAM" id="Phobius"/>
    </source>
</evidence>